<dbReference type="Pfam" id="PF02297">
    <property type="entry name" value="COX6B"/>
    <property type="match status" value="1"/>
</dbReference>
<comment type="subcellular location">
    <subcellularLocation>
        <location evidence="1">Mitochondrion</location>
    </subcellularLocation>
</comment>
<dbReference type="Proteomes" id="UP000277928">
    <property type="component" value="Unassembled WGS sequence"/>
</dbReference>
<dbReference type="EMBL" id="UYRX01000368">
    <property type="protein sequence ID" value="VDK81036.1"/>
    <property type="molecule type" value="Genomic_DNA"/>
</dbReference>
<sequence length="588" mass="67467">MSREEVGLKASRQRCYRSRDEYFRCYEEHKAYNESKCKKLKEKFEKDCPASWVPHFIRKQNYENYKKKLVNEGVLLTEVNDADKVKIGGNRLFHVTCNASTSSIVSSGTNVCSNQNSLSKYPRTNAEKLAYCGCINDALHGVSIEEFCERMKIFGSMKHLSALRILKDVRYLKTGRAVLRHLCSSSSSLPPYVVLEMVEMLVCIHMEDSTEKSDKEIWQELLVLTNKMPYFLKPTVSLLLKSCCPMNIVPNLPSNLMLRPAVITALLANYIRFGKLNLFQTLLAKETNYDLFKNDQLLRVLALHTNSHPAISSTYLQYLSRRSITLLAENMWHFNSIIRGSKYWDIGSPTISDAGDCCICGGKFKKNEDLSEAEFNLLRSEIIKYLSDDMQVFFSATDQEISDLKKHIKREINSPKDRQSLVVDALNVLYTGISNVKSRCGIDEVLQKSLNIFANVLLIVRKGSDTNRVWSKHDKFSNSRLSAFFCHRMSNDDLFVLLAVMELGINAYFLTNDSFLNHRNMLTPSGQSLFDRWVEKRAVRVDNKDIIMPSKFAAYVHEAENSYHIPIKTVNRSVASYSYLCVRKKYVQ</sequence>
<dbReference type="InterPro" id="IPR036549">
    <property type="entry name" value="CX6/COA6-like_sf"/>
</dbReference>
<evidence type="ECO:0000259" key="4">
    <source>
        <dbReference type="Pfam" id="PF16953"/>
    </source>
</evidence>
<dbReference type="InterPro" id="IPR042289">
    <property type="entry name" value="COA6"/>
</dbReference>
<keyword evidence="3" id="KW-1015">Disulfide bond</keyword>
<reference evidence="5 6" key="1">
    <citation type="submission" date="2018-08" db="EMBL/GenBank/DDBJ databases">
        <authorList>
            <person name="Laetsch R D."/>
            <person name="Stevens L."/>
            <person name="Kumar S."/>
            <person name="Blaxter L. M."/>
        </authorList>
    </citation>
    <scope>NUCLEOTIDE SEQUENCE [LARGE SCALE GENOMIC DNA]</scope>
</reference>
<dbReference type="AlphaFoldDB" id="A0A3P6T027"/>
<dbReference type="PROSITE" id="PS51808">
    <property type="entry name" value="CHCH"/>
    <property type="match status" value="1"/>
</dbReference>
<dbReference type="PANTHER" id="PTHR46690:SF1">
    <property type="entry name" value="CYTOCHROME C OXIDASE ASSEMBLY FACTOR 6 HOMOLOG"/>
    <property type="match status" value="1"/>
</dbReference>
<dbReference type="OrthoDB" id="16284at2759"/>
<dbReference type="Gene3D" id="1.10.10.140">
    <property type="entry name" value="Cytochrome c oxidase, subunit VIb"/>
    <property type="match status" value="1"/>
</dbReference>
<feature type="domain" description="PRORP" evidence="4">
    <location>
        <begin position="351"/>
        <end position="571"/>
    </location>
</feature>
<evidence type="ECO:0000256" key="3">
    <source>
        <dbReference type="ARBA" id="ARBA00023157"/>
    </source>
</evidence>
<evidence type="ECO:0000256" key="2">
    <source>
        <dbReference type="ARBA" id="ARBA00023128"/>
    </source>
</evidence>
<evidence type="ECO:0000313" key="6">
    <source>
        <dbReference type="Proteomes" id="UP000277928"/>
    </source>
</evidence>
<gene>
    <name evidence="5" type="ORF">NLS_LOCUS5149</name>
</gene>
<dbReference type="STRING" id="42156.A0A3P6T027"/>
<dbReference type="Pfam" id="PF16953">
    <property type="entry name" value="PRORP"/>
    <property type="match status" value="1"/>
</dbReference>
<dbReference type="GO" id="GO:0005739">
    <property type="term" value="C:mitochondrion"/>
    <property type="evidence" value="ECO:0007669"/>
    <property type="project" value="UniProtKB-SubCell"/>
</dbReference>
<keyword evidence="6" id="KW-1185">Reference proteome</keyword>
<proteinExistence type="predicted"/>
<dbReference type="GO" id="GO:0042775">
    <property type="term" value="P:mitochondrial ATP synthesis coupled electron transport"/>
    <property type="evidence" value="ECO:0007669"/>
    <property type="project" value="TreeGrafter"/>
</dbReference>
<accession>A0A3P6T027</accession>
<evidence type="ECO:0000256" key="1">
    <source>
        <dbReference type="ARBA" id="ARBA00004173"/>
    </source>
</evidence>
<dbReference type="GO" id="GO:0008535">
    <property type="term" value="P:respiratory chain complex IV assembly"/>
    <property type="evidence" value="ECO:0007669"/>
    <property type="project" value="InterPro"/>
</dbReference>
<dbReference type="InterPro" id="IPR048280">
    <property type="entry name" value="COX6B-like"/>
</dbReference>
<keyword evidence="2" id="KW-0496">Mitochondrion</keyword>
<dbReference type="InterPro" id="IPR031595">
    <property type="entry name" value="PRORP_C"/>
</dbReference>
<organism evidence="5 6">
    <name type="scientific">Litomosoides sigmodontis</name>
    <name type="common">Filarial nematode worm</name>
    <dbReference type="NCBI Taxonomy" id="42156"/>
    <lineage>
        <taxon>Eukaryota</taxon>
        <taxon>Metazoa</taxon>
        <taxon>Ecdysozoa</taxon>
        <taxon>Nematoda</taxon>
        <taxon>Chromadorea</taxon>
        <taxon>Rhabditida</taxon>
        <taxon>Spirurina</taxon>
        <taxon>Spiruromorpha</taxon>
        <taxon>Filarioidea</taxon>
        <taxon>Onchocercidae</taxon>
        <taxon>Litomosoides</taxon>
    </lineage>
</organism>
<name>A0A3P6T027_LITSI</name>
<evidence type="ECO:0000313" key="5">
    <source>
        <dbReference type="EMBL" id="VDK81036.1"/>
    </source>
</evidence>
<dbReference type="SUPFAM" id="SSF47694">
    <property type="entry name" value="Cytochrome c oxidase subunit h"/>
    <property type="match status" value="1"/>
</dbReference>
<dbReference type="OMA" id="CHRMSND"/>
<dbReference type="Gene3D" id="3.40.50.11980">
    <property type="match status" value="1"/>
</dbReference>
<dbReference type="PANTHER" id="PTHR46690">
    <property type="entry name" value="CYTOCHROME C OXIDASE ASSEMBLY FACTOR 6 HOMOLOG"/>
    <property type="match status" value="1"/>
</dbReference>
<protein>
    <recommendedName>
        <fullName evidence="4">PRORP domain-containing protein</fullName>
    </recommendedName>
</protein>